<evidence type="ECO:0000313" key="11">
    <source>
        <dbReference type="Proteomes" id="UP000317291"/>
    </source>
</evidence>
<evidence type="ECO:0000256" key="5">
    <source>
        <dbReference type="ARBA" id="ARBA00022984"/>
    </source>
</evidence>
<keyword evidence="6 9" id="KW-1133">Transmembrane helix</keyword>
<dbReference type="Proteomes" id="UP000317291">
    <property type="component" value="Unassembled WGS sequence"/>
</dbReference>
<dbReference type="RefSeq" id="WP_146563645.1">
    <property type="nucleotide sequence ID" value="NZ_VIGW01000014.1"/>
</dbReference>
<evidence type="ECO:0000256" key="1">
    <source>
        <dbReference type="ARBA" id="ARBA00004651"/>
    </source>
</evidence>
<feature type="transmembrane region" description="Helical" evidence="9">
    <location>
        <begin position="298"/>
        <end position="319"/>
    </location>
</feature>
<feature type="region of interest" description="Disordered" evidence="8">
    <location>
        <begin position="975"/>
        <end position="1007"/>
    </location>
</feature>
<feature type="transmembrane region" description="Helical" evidence="9">
    <location>
        <begin position="412"/>
        <end position="432"/>
    </location>
</feature>
<feature type="transmembrane region" description="Helical" evidence="9">
    <location>
        <begin position="481"/>
        <end position="501"/>
    </location>
</feature>
<dbReference type="GO" id="GO:0008360">
    <property type="term" value="P:regulation of cell shape"/>
    <property type="evidence" value="ECO:0007669"/>
    <property type="project" value="UniProtKB-KW"/>
</dbReference>
<evidence type="ECO:0000256" key="3">
    <source>
        <dbReference type="ARBA" id="ARBA00022692"/>
    </source>
</evidence>
<feature type="transmembrane region" description="Helical" evidence="9">
    <location>
        <begin position="48"/>
        <end position="69"/>
    </location>
</feature>
<evidence type="ECO:0000256" key="8">
    <source>
        <dbReference type="SAM" id="MobiDB-lite"/>
    </source>
</evidence>
<dbReference type="Gene3D" id="1.10.510.10">
    <property type="entry name" value="Transferase(Phosphotransferase) domain 1"/>
    <property type="match status" value="1"/>
</dbReference>
<dbReference type="InterPro" id="IPR051050">
    <property type="entry name" value="Lipid_II_flippase_MurJ/MviN"/>
</dbReference>
<keyword evidence="3 9" id="KW-0812">Transmembrane</keyword>
<comment type="subcellular location">
    <subcellularLocation>
        <location evidence="1">Cell membrane</location>
        <topology evidence="1">Multi-pass membrane protein</topology>
    </subcellularLocation>
</comment>
<evidence type="ECO:0000313" key="10">
    <source>
        <dbReference type="EMBL" id="TWS18014.1"/>
    </source>
</evidence>
<feature type="transmembrane region" description="Helical" evidence="9">
    <location>
        <begin position="340"/>
        <end position="360"/>
    </location>
</feature>
<feature type="transmembrane region" description="Helical" evidence="9">
    <location>
        <begin position="75"/>
        <end position="94"/>
    </location>
</feature>
<feature type="transmembrane region" description="Helical" evidence="9">
    <location>
        <begin position="260"/>
        <end position="278"/>
    </location>
</feature>
<dbReference type="Pfam" id="PF03023">
    <property type="entry name" value="MurJ"/>
    <property type="match status" value="1"/>
</dbReference>
<accession>A0A5C5R6L3</accession>
<evidence type="ECO:0000256" key="4">
    <source>
        <dbReference type="ARBA" id="ARBA00022960"/>
    </source>
</evidence>
<gene>
    <name evidence="10" type="ORF">FK529_17575</name>
</gene>
<feature type="region of interest" description="Disordered" evidence="8">
    <location>
        <begin position="1"/>
        <end position="24"/>
    </location>
</feature>
<dbReference type="Gene3D" id="3.30.200.20">
    <property type="entry name" value="Phosphorylase Kinase, domain 1"/>
    <property type="match status" value="1"/>
</dbReference>
<dbReference type="OrthoDB" id="9786339at2"/>
<proteinExistence type="predicted"/>
<dbReference type="InterPro" id="IPR004268">
    <property type="entry name" value="MurJ"/>
</dbReference>
<feature type="transmembrane region" description="Helical" evidence="9">
    <location>
        <begin position="182"/>
        <end position="202"/>
    </location>
</feature>
<dbReference type="GO" id="GO:0015648">
    <property type="term" value="F:lipid-linked peptidoglycan transporter activity"/>
    <property type="evidence" value="ECO:0007669"/>
    <property type="project" value="TreeGrafter"/>
</dbReference>
<evidence type="ECO:0000256" key="9">
    <source>
        <dbReference type="SAM" id="Phobius"/>
    </source>
</evidence>
<feature type="transmembrane region" description="Helical" evidence="9">
    <location>
        <begin position="150"/>
        <end position="170"/>
    </location>
</feature>
<dbReference type="PANTHER" id="PTHR47019">
    <property type="entry name" value="LIPID II FLIPPASE MURJ"/>
    <property type="match status" value="1"/>
</dbReference>
<protein>
    <submittedName>
        <fullName evidence="10">Virulence factor MviN</fullName>
    </submittedName>
</protein>
<keyword evidence="11" id="KW-1185">Reference proteome</keyword>
<evidence type="ECO:0000256" key="2">
    <source>
        <dbReference type="ARBA" id="ARBA00022475"/>
    </source>
</evidence>
<name>A0A5C5R6L3_9ACTN</name>
<feature type="region of interest" description="Disordered" evidence="8">
    <location>
        <begin position="1054"/>
        <end position="1081"/>
    </location>
</feature>
<feature type="transmembrane region" description="Helical" evidence="9">
    <location>
        <begin position="380"/>
        <end position="400"/>
    </location>
</feature>
<feature type="transmembrane region" description="Helical" evidence="9">
    <location>
        <begin position="114"/>
        <end position="138"/>
    </location>
</feature>
<keyword evidence="2" id="KW-1003">Cell membrane</keyword>
<keyword evidence="5" id="KW-0573">Peptidoglycan synthesis</keyword>
<dbReference type="GO" id="GO:0005886">
    <property type="term" value="C:plasma membrane"/>
    <property type="evidence" value="ECO:0007669"/>
    <property type="project" value="UniProtKB-SubCell"/>
</dbReference>
<dbReference type="AlphaFoldDB" id="A0A5C5R6L3"/>
<feature type="transmembrane region" description="Helical" evidence="9">
    <location>
        <begin position="513"/>
        <end position="537"/>
    </location>
</feature>
<evidence type="ECO:0000256" key="6">
    <source>
        <dbReference type="ARBA" id="ARBA00022989"/>
    </source>
</evidence>
<feature type="region of interest" description="Disordered" evidence="8">
    <location>
        <begin position="612"/>
        <end position="692"/>
    </location>
</feature>
<dbReference type="CDD" id="cd13123">
    <property type="entry name" value="MATE_MurJ_like"/>
    <property type="match status" value="1"/>
</dbReference>
<feature type="transmembrane region" description="Helical" evidence="9">
    <location>
        <begin position="1024"/>
        <end position="1046"/>
    </location>
</feature>
<dbReference type="CDD" id="cd13973">
    <property type="entry name" value="PK_MviN-like"/>
    <property type="match status" value="1"/>
</dbReference>
<dbReference type="GO" id="GO:0009252">
    <property type="term" value="P:peptidoglycan biosynthetic process"/>
    <property type="evidence" value="ECO:0007669"/>
    <property type="project" value="UniProtKB-KW"/>
</dbReference>
<reference evidence="10 11" key="1">
    <citation type="submission" date="2019-06" db="EMBL/GenBank/DDBJ databases">
        <title>Tsukamurella conjunctivitidis sp. nov., Tsukamurella assacharolytica sp. nov. and Tsukamurella sputae sp. nov. isolated from patients with conjunctivitis, bacteraemia (lymphoma) and respiratory infection (sputum) in Hong Kong.</title>
        <authorList>
            <person name="Teng J.L.L."/>
            <person name="Lee H.H."/>
            <person name="Fong J.Y.H."/>
            <person name="Fok K.M.N."/>
            <person name="Lau S.K.P."/>
            <person name="Woo P.C.Y."/>
        </authorList>
    </citation>
    <scope>NUCLEOTIDE SEQUENCE [LARGE SCALE GENOMIC DNA]</scope>
    <source>
        <strain evidence="10 11">HKU71</strain>
    </source>
</reference>
<feature type="compositionally biased region" description="Polar residues" evidence="8">
    <location>
        <begin position="1058"/>
        <end position="1072"/>
    </location>
</feature>
<dbReference type="PRINTS" id="PR01806">
    <property type="entry name" value="VIRFACTRMVIN"/>
</dbReference>
<organism evidence="10 11">
    <name type="scientific">Tsukamurella asaccharolytica</name>
    <dbReference type="NCBI Taxonomy" id="2592067"/>
    <lineage>
        <taxon>Bacteria</taxon>
        <taxon>Bacillati</taxon>
        <taxon>Actinomycetota</taxon>
        <taxon>Actinomycetes</taxon>
        <taxon>Mycobacteriales</taxon>
        <taxon>Tsukamurellaceae</taxon>
        <taxon>Tsukamurella</taxon>
    </lineage>
</organism>
<comment type="caution">
    <text evidence="10">The sequence shown here is derived from an EMBL/GenBank/DDBJ whole genome shotgun (WGS) entry which is preliminary data.</text>
</comment>
<dbReference type="EMBL" id="VIGW01000014">
    <property type="protein sequence ID" value="TWS18014.1"/>
    <property type="molecule type" value="Genomic_DNA"/>
</dbReference>
<feature type="transmembrane region" description="Helical" evidence="9">
    <location>
        <begin position="218"/>
        <end position="239"/>
    </location>
</feature>
<dbReference type="PANTHER" id="PTHR47019:SF1">
    <property type="entry name" value="LIPID II FLIPPASE MURJ"/>
    <property type="match status" value="1"/>
</dbReference>
<keyword evidence="4" id="KW-0133">Cell shape</keyword>
<dbReference type="GO" id="GO:0034204">
    <property type="term" value="P:lipid translocation"/>
    <property type="evidence" value="ECO:0007669"/>
    <property type="project" value="TreeGrafter"/>
</dbReference>
<sequence length="1230" mass="130226">MSRAEPRHIPPSSLPAAGGGKGGGGTAGLLRSTGSVAVATLTSRITGFLRTVLLAAILGPAVASAFSIANTMPQQVSELVLGQVLTALVIPVLVRAEMEDKDRGQAFFERLFTISLTILGIALVVSLVLSPLLVGLLVGGSKVDEGLTQALVIMFLPQLMFYGLSALFTAMLNTRDEFKTGAWAPVACNAVQIATLVTFYLMPGELTLDPTAMGQPKLLVLGIGSTLGVVLQALIQIPAMRRSGIKLRLRWGVDDRLKHFGSMGIAIVAYVFILQIGWYAVTPILSHASDGGPAIYQYAWMVLQLPYGVIGVALLTAVMPRLSRNAAEGNRNAVLDDLSVATRLTMVALVPVVAFLTVFGPSIGRALFNFGQFSQDDANFLGTAISFSAFVLIPYAMVLIQLRVFYAQERAWIPTGIVIAIVAVQIALSYAVPALVDDDHRIVELVGTARGLAYTAGAIMGWFLLRRILGPLHLTNVARTLLQTTTVSILVTVTVYLIMRIDGLQRMDKSGSLGALVFLAIAGVLCMTLIYALLALWRVPDVLAILAPLRRVAARFVPALRPEAPSEPERAASRAPDTRELRLDEIEAYASLRREEITAQLPRIADDIGLPYAGKSHVPRRPRASAEQSTTGLRYRRRGAFAVTEDDSARRSGNEAPSTGQMRLPSPPPAHRADLPAAPDSGGAAAWGEDAPRGPELIPGAVVAGGRYRLIEHYGGIRGLQFWQARDINLDRDVALTFVDSEQTAPVPERGAQISLRGEGPQSILSRTLRLGRVHSNGLARVLDVVRGSSGGIVVAEWIPSSSLADVAGTRPSAIGAAKAVRALAGAAEGAHRAGAALSIDHPDRVRISQDGHAFLAFPGTLADASKESDVRGLGAVLYALLLERWPLDDATGRIVTTGTGTVAGIRQADADANGNPVEPRDAKRDIPFEISAVATRTLEGGQGIRTAATVQQLLDQASVVDVKTDLLSPVREEAPLQAPRHAPKAAADTATPAVSLDQQPTPAKRIQSKQTLLQRISGGKKNVPLLVIAACALALLVIIGLALVITSLTGGKDPQSGVGSLYTSSSRSDQSAAPAPAPGVGVPVRSTDVALVDFASSKDSATNLSNVLTGRNPAWKTDTYRAGPAFGNLKNGVGFLVTLERPVSLTRGTITSPSAGSTVEVRTATKDEVKSLDETSLVWSGSLRQGANDFHVSTVAPRTRYVMVWITGLTKQSGNDWYTTINQVSFQGS</sequence>
<evidence type="ECO:0000256" key="7">
    <source>
        <dbReference type="ARBA" id="ARBA00023136"/>
    </source>
</evidence>
<feature type="compositionally biased region" description="Low complexity" evidence="8">
    <location>
        <begin position="979"/>
        <end position="994"/>
    </location>
</feature>
<feature type="transmembrane region" description="Helical" evidence="9">
    <location>
        <begin position="452"/>
        <end position="469"/>
    </location>
</feature>
<keyword evidence="7 9" id="KW-0472">Membrane</keyword>